<dbReference type="Pfam" id="PF07238">
    <property type="entry name" value="PilZ"/>
    <property type="match status" value="1"/>
</dbReference>
<dbReference type="RefSeq" id="WP_096461324.1">
    <property type="nucleotide sequence ID" value="NZ_AP014936.1"/>
</dbReference>
<protein>
    <recommendedName>
        <fullName evidence="1">PilZ domain-containing protein</fullName>
    </recommendedName>
</protein>
<dbReference type="OrthoDB" id="9803889at2"/>
<reference evidence="2 3" key="1">
    <citation type="submission" date="2015-08" db="EMBL/GenBank/DDBJ databases">
        <title>Complete genome sequence of Sulfurifustis variabilis.</title>
        <authorList>
            <person name="Miura A."/>
            <person name="Kojima H."/>
            <person name="Fukui M."/>
        </authorList>
    </citation>
    <scope>NUCLEOTIDE SEQUENCE [LARGE SCALE GENOMIC DNA]</scope>
    <source>
        <strain evidence="3">skN76</strain>
    </source>
</reference>
<evidence type="ECO:0000259" key="1">
    <source>
        <dbReference type="Pfam" id="PF07238"/>
    </source>
</evidence>
<gene>
    <name evidence="2" type="ORF">SVA_2298</name>
</gene>
<name>A0A1B4V5Q7_9GAMM</name>
<evidence type="ECO:0000313" key="2">
    <source>
        <dbReference type="EMBL" id="BAU48848.1"/>
    </source>
</evidence>
<dbReference type="KEGG" id="sva:SVA_2298"/>
<keyword evidence="3" id="KW-1185">Reference proteome</keyword>
<sequence length="113" mass="12386">MDQRKHADHRWSTRQPITFPVKLFRGGEPIGQGRAHNVGIGGMFVELGSHRIPADAPLSVAFTVDVNGMTTHHRLPATVIWEGDRGAGLMFTDFNVDTVHALREILYPASAAS</sequence>
<dbReference type="Gene3D" id="2.40.10.220">
    <property type="entry name" value="predicted glycosyltransferase like domains"/>
    <property type="match status" value="1"/>
</dbReference>
<dbReference type="AlphaFoldDB" id="A0A1B4V5Q7"/>
<proteinExistence type="predicted"/>
<dbReference type="EMBL" id="AP014936">
    <property type="protein sequence ID" value="BAU48848.1"/>
    <property type="molecule type" value="Genomic_DNA"/>
</dbReference>
<dbReference type="SUPFAM" id="SSF141371">
    <property type="entry name" value="PilZ domain-like"/>
    <property type="match status" value="1"/>
</dbReference>
<evidence type="ECO:0000313" key="3">
    <source>
        <dbReference type="Proteomes" id="UP000218899"/>
    </source>
</evidence>
<dbReference type="InterPro" id="IPR009875">
    <property type="entry name" value="PilZ_domain"/>
</dbReference>
<feature type="domain" description="PilZ" evidence="1">
    <location>
        <begin position="12"/>
        <end position="107"/>
    </location>
</feature>
<organism evidence="2 3">
    <name type="scientific">Sulfurifustis variabilis</name>
    <dbReference type="NCBI Taxonomy" id="1675686"/>
    <lineage>
        <taxon>Bacteria</taxon>
        <taxon>Pseudomonadati</taxon>
        <taxon>Pseudomonadota</taxon>
        <taxon>Gammaproteobacteria</taxon>
        <taxon>Acidiferrobacterales</taxon>
        <taxon>Acidiferrobacteraceae</taxon>
        <taxon>Sulfurifustis</taxon>
    </lineage>
</organism>
<dbReference type="GO" id="GO:0035438">
    <property type="term" value="F:cyclic-di-GMP binding"/>
    <property type="evidence" value="ECO:0007669"/>
    <property type="project" value="InterPro"/>
</dbReference>
<accession>A0A1B4V5Q7</accession>
<dbReference type="Proteomes" id="UP000218899">
    <property type="component" value="Chromosome"/>
</dbReference>